<dbReference type="PROSITE" id="PS51677">
    <property type="entry name" value="NODB"/>
    <property type="match status" value="1"/>
</dbReference>
<evidence type="ECO:0000313" key="6">
    <source>
        <dbReference type="EMBL" id="MCO6395381.1"/>
    </source>
</evidence>
<feature type="domain" description="NodB homology" evidence="5">
    <location>
        <begin position="85"/>
        <end position="261"/>
    </location>
</feature>
<evidence type="ECO:0000259" key="5">
    <source>
        <dbReference type="PROSITE" id="PS51677"/>
    </source>
</evidence>
<gene>
    <name evidence="6" type="ORF">JMN37_10450</name>
</gene>
<comment type="caution">
    <text evidence="6">The sequence shown here is derived from an EMBL/GenBank/DDBJ whole genome shotgun (WGS) entry which is preliminary data.</text>
</comment>
<accession>A0AAW5I055</accession>
<dbReference type="EMBL" id="JAEUWV010000025">
    <property type="protein sequence ID" value="MCO6395381.1"/>
    <property type="molecule type" value="Genomic_DNA"/>
</dbReference>
<dbReference type="PANTHER" id="PTHR10587">
    <property type="entry name" value="GLYCOSYL TRANSFERASE-RELATED"/>
    <property type="match status" value="1"/>
</dbReference>
<dbReference type="InterPro" id="IPR011330">
    <property type="entry name" value="Glyco_hydro/deAcase_b/a-brl"/>
</dbReference>
<dbReference type="Pfam" id="PF01522">
    <property type="entry name" value="Polysacc_deac_1"/>
    <property type="match status" value="1"/>
</dbReference>
<evidence type="ECO:0000256" key="2">
    <source>
        <dbReference type="ARBA" id="ARBA00022801"/>
    </source>
</evidence>
<dbReference type="AlphaFoldDB" id="A0AAW5I055"/>
<keyword evidence="7" id="KW-1185">Reference proteome</keyword>
<reference evidence="6 7" key="1">
    <citation type="submission" date="2021-01" db="EMBL/GenBank/DDBJ databases">
        <title>Identification and Characterization of Corynebacterium sp.</title>
        <authorList>
            <person name="Luo Q."/>
            <person name="Qu P."/>
            <person name="Chen Q."/>
        </authorList>
    </citation>
    <scope>NUCLEOTIDE SEQUENCE [LARGE SCALE GENOMIC DNA]</scope>
    <source>
        <strain evidence="6 7">MC-18</strain>
    </source>
</reference>
<organism evidence="6 7">
    <name type="scientific">Corynebacterium lipophilum</name>
    <dbReference type="NCBI Taxonomy" id="2804918"/>
    <lineage>
        <taxon>Bacteria</taxon>
        <taxon>Bacillati</taxon>
        <taxon>Actinomycetota</taxon>
        <taxon>Actinomycetes</taxon>
        <taxon>Mycobacteriales</taxon>
        <taxon>Corynebacteriaceae</taxon>
        <taxon>Corynebacterium</taxon>
    </lineage>
</organism>
<dbReference type="SUPFAM" id="SSF88713">
    <property type="entry name" value="Glycoside hydrolase/deacetylase"/>
    <property type="match status" value="1"/>
</dbReference>
<dbReference type="InterPro" id="IPR050248">
    <property type="entry name" value="Polysacc_deacetylase_ArnD"/>
</dbReference>
<name>A0AAW5I055_9CORY</name>
<keyword evidence="4" id="KW-0732">Signal</keyword>
<dbReference type="GO" id="GO:0016020">
    <property type="term" value="C:membrane"/>
    <property type="evidence" value="ECO:0007669"/>
    <property type="project" value="TreeGrafter"/>
</dbReference>
<dbReference type="GO" id="GO:0016810">
    <property type="term" value="F:hydrolase activity, acting on carbon-nitrogen (but not peptide) bonds"/>
    <property type="evidence" value="ECO:0007669"/>
    <property type="project" value="InterPro"/>
</dbReference>
<dbReference type="RefSeq" id="WP_252932125.1">
    <property type="nucleotide sequence ID" value="NZ_JAEUWV010000025.1"/>
</dbReference>
<protein>
    <submittedName>
        <fullName evidence="6">Polysaccharide deacetylase family protein</fullName>
    </submittedName>
</protein>
<dbReference type="GO" id="GO:0005975">
    <property type="term" value="P:carbohydrate metabolic process"/>
    <property type="evidence" value="ECO:0007669"/>
    <property type="project" value="InterPro"/>
</dbReference>
<dbReference type="GO" id="GO:0046872">
    <property type="term" value="F:metal ion binding"/>
    <property type="evidence" value="ECO:0007669"/>
    <property type="project" value="UniProtKB-KW"/>
</dbReference>
<feature type="region of interest" description="Disordered" evidence="3">
    <location>
        <begin position="61"/>
        <end position="80"/>
    </location>
</feature>
<dbReference type="Gene3D" id="3.20.20.370">
    <property type="entry name" value="Glycoside hydrolase/deacetylase"/>
    <property type="match status" value="1"/>
</dbReference>
<dbReference type="PANTHER" id="PTHR10587:SF133">
    <property type="entry name" value="CHITIN DEACETYLASE 1-RELATED"/>
    <property type="match status" value="1"/>
</dbReference>
<dbReference type="Proteomes" id="UP001205920">
    <property type="component" value="Unassembled WGS sequence"/>
</dbReference>
<feature type="signal peptide" evidence="4">
    <location>
        <begin position="1"/>
        <end position="22"/>
    </location>
</feature>
<evidence type="ECO:0000256" key="1">
    <source>
        <dbReference type="ARBA" id="ARBA00022723"/>
    </source>
</evidence>
<dbReference type="InterPro" id="IPR002509">
    <property type="entry name" value="NODB_dom"/>
</dbReference>
<evidence type="ECO:0000256" key="4">
    <source>
        <dbReference type="SAM" id="SignalP"/>
    </source>
</evidence>
<keyword evidence="1" id="KW-0479">Metal-binding</keyword>
<evidence type="ECO:0000256" key="3">
    <source>
        <dbReference type="SAM" id="MobiDB-lite"/>
    </source>
</evidence>
<sequence length="281" mass="29744">MRKVVSTLVAVAVLCTAPNAVANPLVGSSQAFSQSSSQAGEELRTAIYRALPPQARNHPLAQQLAPAPAPSAPTPAQDQPADCSNCVAVTFDDGPAASTNQVLDILARKHATASFFVLAPKVRANAGVVKRMRAAGHTVASHTATHRDLTRLSQPEVRREVEEGSRAIADATGASPRFVRPPYGALNATVSEAARVQGQAVVLWDVDTLDWKHRDPARTCKTAVDQARAGSIVLMHDIHPTTAQAVECVIDGLRAKGLRPASLDQMVPHPVPGKTYTTRNS</sequence>
<dbReference type="CDD" id="cd10917">
    <property type="entry name" value="CE4_NodB_like_6s_7s"/>
    <property type="match status" value="1"/>
</dbReference>
<evidence type="ECO:0000313" key="7">
    <source>
        <dbReference type="Proteomes" id="UP001205920"/>
    </source>
</evidence>
<feature type="chain" id="PRO_5043363819" evidence="4">
    <location>
        <begin position="23"/>
        <end position="281"/>
    </location>
</feature>
<keyword evidence="2" id="KW-0378">Hydrolase</keyword>
<proteinExistence type="predicted"/>